<keyword evidence="3" id="KW-1185">Reference proteome</keyword>
<dbReference type="EMBL" id="FJOF01000009">
    <property type="protein sequence ID" value="CZR45728.1"/>
    <property type="molecule type" value="Genomic_DNA"/>
</dbReference>
<dbReference type="GeneID" id="42059953"/>
<name>A0A1L7VZ92_FUSPR</name>
<evidence type="ECO:0000313" key="2">
    <source>
        <dbReference type="EMBL" id="CZR45728.1"/>
    </source>
</evidence>
<reference evidence="3" key="1">
    <citation type="journal article" date="2016" name="Genome Biol. Evol.">
        <title>Comparative 'omics' of the Fusarium fujikuroi species complex highlights differences in genetic potential and metabolite synthesis.</title>
        <authorList>
            <person name="Niehaus E.-M."/>
            <person name="Muensterkoetter M."/>
            <person name="Proctor R.H."/>
            <person name="Brown D.W."/>
            <person name="Sharon A."/>
            <person name="Idan Y."/>
            <person name="Oren-Young L."/>
            <person name="Sieber C.M."/>
            <person name="Novak O."/>
            <person name="Pencik A."/>
            <person name="Tarkowska D."/>
            <person name="Hromadova K."/>
            <person name="Freeman S."/>
            <person name="Maymon M."/>
            <person name="Elazar M."/>
            <person name="Youssef S.A."/>
            <person name="El-Shabrawy E.S.M."/>
            <person name="Shalaby A.B.A."/>
            <person name="Houterman P."/>
            <person name="Brock N.L."/>
            <person name="Burkhardt I."/>
            <person name="Tsavkelova E.A."/>
            <person name="Dickschat J.S."/>
            <person name="Galuszka P."/>
            <person name="Gueldener U."/>
            <person name="Tudzynski B."/>
        </authorList>
    </citation>
    <scope>NUCLEOTIDE SEQUENCE [LARGE SCALE GENOMIC DNA]</scope>
    <source>
        <strain evidence="3">ET1</strain>
    </source>
</reference>
<comment type="caution">
    <text evidence="2">The sequence shown here is derived from an EMBL/GenBank/DDBJ whole genome shotgun (WGS) entry which is preliminary data.</text>
</comment>
<organism evidence="2 3">
    <name type="scientific">Fusarium proliferatum (strain ET1)</name>
    <name type="common">Orchid endophyte fungus</name>
    <dbReference type="NCBI Taxonomy" id="1227346"/>
    <lineage>
        <taxon>Eukaryota</taxon>
        <taxon>Fungi</taxon>
        <taxon>Dikarya</taxon>
        <taxon>Ascomycota</taxon>
        <taxon>Pezizomycotina</taxon>
        <taxon>Sordariomycetes</taxon>
        <taxon>Hypocreomycetidae</taxon>
        <taxon>Hypocreales</taxon>
        <taxon>Nectriaceae</taxon>
        <taxon>Fusarium</taxon>
        <taxon>Fusarium fujikuroi species complex</taxon>
    </lineage>
</organism>
<evidence type="ECO:0000256" key="1">
    <source>
        <dbReference type="SAM" id="MobiDB-lite"/>
    </source>
</evidence>
<evidence type="ECO:0000313" key="3">
    <source>
        <dbReference type="Proteomes" id="UP000183971"/>
    </source>
</evidence>
<proteinExistence type="predicted"/>
<feature type="compositionally biased region" description="Basic and acidic residues" evidence="1">
    <location>
        <begin position="470"/>
        <end position="493"/>
    </location>
</feature>
<protein>
    <recommendedName>
        <fullName evidence="4">DUF4238 domain-containing protein</fullName>
    </recommendedName>
</protein>
<sequence>MSDNAPQYQHFIPQFILKNFGHPYKCPKAPASGSKCKKHHHEKGKYPDDPVVNCLELLPEAYKIEELSVQRVCGLVDMYTDQSPNAHLPRELEGKFSRLEGKTSVVIRKIIGAHQRGEGKVILTRTQQTVLRKFVYLLNQRGSGFFKTFNCNSINEYKNNDRDLLEEFMDRHGIQRPLDVWLGALSAIIDLDMSVTANWQQTLKSTVYCGLFLHFVENITEFWMSFCTPSSEDQGFILSDTGSHVYEGPTVDFQDKATGEFLCLAPRFHLFAPISPRLMIVLRCQHLPEPHEDNNPEIKAMRQLQREIEIDLIYGPGTTSILEDLPVHKAINSYSTLVNGIWTKRPGWDEQLRQTDTFSFPFFKISTRHARIINGLLLDHAFHGLTVIFNKKTAFLDLLEWFLTEPCEVGKRLGGEHHAEQMRYLTRLTALMHAEGRNISLRTTNKPVSNHLDIESYKNQNNTAARWLEGLDKSPADKEEAKDSREQGHDAKIDANQQSKVDLQDEPDEERNNIEDHPIELDPTAKFGDGSRDDQLVAMIYEMLAYRWALPDLGPKIMLRAQVTPENVNESCVMLRIWLINGQLDRNTELPGTDRQERLLRRYQLQQSPILFWLFLKQCRYLIWKSELKEAKTGDVFPGEGPEDEYLNEMTTVEPHDLNIKMWKAINRDIALSRKLGEELSPAELTSPNASEFSTQHQSMRAIKDVLD</sequence>
<dbReference type="RefSeq" id="XP_031086262.1">
    <property type="nucleotide sequence ID" value="XM_031220621.1"/>
</dbReference>
<dbReference type="VEuPathDB" id="FungiDB:FPRO_15096"/>
<dbReference type="InterPro" id="IPR025332">
    <property type="entry name" value="DUF4238"/>
</dbReference>
<evidence type="ECO:0008006" key="4">
    <source>
        <dbReference type="Google" id="ProtNLM"/>
    </source>
</evidence>
<dbReference type="Proteomes" id="UP000183971">
    <property type="component" value="Unassembled WGS sequence"/>
</dbReference>
<feature type="region of interest" description="Disordered" evidence="1">
    <location>
        <begin position="470"/>
        <end position="528"/>
    </location>
</feature>
<gene>
    <name evidence="2" type="ORF">FPRO_15096</name>
</gene>
<dbReference type="Pfam" id="PF14022">
    <property type="entry name" value="DUF4238"/>
    <property type="match status" value="1"/>
</dbReference>
<feature type="compositionally biased region" description="Basic and acidic residues" evidence="1">
    <location>
        <begin position="510"/>
        <end position="520"/>
    </location>
</feature>
<accession>A0A1L7VZ92</accession>
<dbReference type="AlphaFoldDB" id="A0A1L7VZ92"/>